<feature type="transmembrane region" description="Helical" evidence="6">
    <location>
        <begin position="49"/>
        <end position="70"/>
    </location>
</feature>
<keyword evidence="2" id="KW-1003">Cell membrane</keyword>
<dbReference type="RefSeq" id="WP_242176869.1">
    <property type="nucleotide sequence ID" value="NZ_JAKQYM010000001.1"/>
</dbReference>
<evidence type="ECO:0000313" key="8">
    <source>
        <dbReference type="EMBL" id="MCI2227747.1"/>
    </source>
</evidence>
<evidence type="ECO:0000256" key="5">
    <source>
        <dbReference type="ARBA" id="ARBA00023136"/>
    </source>
</evidence>
<dbReference type="PANTHER" id="PTHR36115">
    <property type="entry name" value="PROLINE-RICH ANTIGEN HOMOLOG-RELATED"/>
    <property type="match status" value="1"/>
</dbReference>
<reference evidence="8" key="1">
    <citation type="submission" date="2022-02" db="EMBL/GenBank/DDBJ databases">
        <title>Polaribacter sp. MSW13, isolated from seawater.</title>
        <authorList>
            <person name="Kristyanto S."/>
            <person name="Jung J."/>
            <person name="Jeon C.O."/>
        </authorList>
    </citation>
    <scope>NUCLEOTIDE SEQUENCE</scope>
    <source>
        <strain evidence="8">MSW13</strain>
    </source>
</reference>
<keyword evidence="9" id="KW-1185">Reference proteome</keyword>
<sequence length="148" mass="16914">MLEEFENYYKRFEKASIGRRIVAAFVDFFIYYLTGVILGLIFNPENNSIFSYHLEGIPALISFCLLFFLWPISEGIWGQTIGKRFLDIKVVTKKNEPITMGQAFIRFFLGFLDFFLLIGIIVAALNKDNQRIGDAAAGTFVVKSKYNG</sequence>
<keyword evidence="4 6" id="KW-1133">Transmembrane helix</keyword>
<feature type="transmembrane region" description="Helical" evidence="6">
    <location>
        <begin position="103"/>
        <end position="125"/>
    </location>
</feature>
<organism evidence="8 9">
    <name type="scientific">Polaribacter marinus</name>
    <dbReference type="NCBI Taxonomy" id="2916838"/>
    <lineage>
        <taxon>Bacteria</taxon>
        <taxon>Pseudomonadati</taxon>
        <taxon>Bacteroidota</taxon>
        <taxon>Flavobacteriia</taxon>
        <taxon>Flavobacteriales</taxon>
        <taxon>Flavobacteriaceae</taxon>
    </lineage>
</organism>
<dbReference type="Pfam" id="PF06271">
    <property type="entry name" value="RDD"/>
    <property type="match status" value="1"/>
</dbReference>
<dbReference type="EMBL" id="JAKQYM010000001">
    <property type="protein sequence ID" value="MCI2227747.1"/>
    <property type="molecule type" value="Genomic_DNA"/>
</dbReference>
<keyword evidence="3 6" id="KW-0812">Transmembrane</keyword>
<dbReference type="InterPro" id="IPR010432">
    <property type="entry name" value="RDD"/>
</dbReference>
<proteinExistence type="predicted"/>
<protein>
    <submittedName>
        <fullName evidence="8">RDD family protein</fullName>
    </submittedName>
</protein>
<evidence type="ECO:0000256" key="2">
    <source>
        <dbReference type="ARBA" id="ARBA00022475"/>
    </source>
</evidence>
<dbReference type="GO" id="GO:0005886">
    <property type="term" value="C:plasma membrane"/>
    <property type="evidence" value="ECO:0007669"/>
    <property type="project" value="UniProtKB-SubCell"/>
</dbReference>
<name>A0A9X1VKD5_9FLAO</name>
<dbReference type="AlphaFoldDB" id="A0A9X1VKD5"/>
<feature type="domain" description="RDD" evidence="7">
    <location>
        <begin position="15"/>
        <end position="138"/>
    </location>
</feature>
<evidence type="ECO:0000259" key="7">
    <source>
        <dbReference type="Pfam" id="PF06271"/>
    </source>
</evidence>
<dbReference type="PANTHER" id="PTHR36115:SF6">
    <property type="entry name" value="PROLINE-RICH ANTIGEN HOMOLOG"/>
    <property type="match status" value="1"/>
</dbReference>
<accession>A0A9X1VKD5</accession>
<dbReference type="InterPro" id="IPR051791">
    <property type="entry name" value="Pra-immunoreactive"/>
</dbReference>
<comment type="subcellular location">
    <subcellularLocation>
        <location evidence="1">Cell membrane</location>
        <topology evidence="1">Multi-pass membrane protein</topology>
    </subcellularLocation>
</comment>
<feature type="transmembrane region" description="Helical" evidence="6">
    <location>
        <begin position="21"/>
        <end position="43"/>
    </location>
</feature>
<evidence type="ECO:0000313" key="9">
    <source>
        <dbReference type="Proteomes" id="UP001139369"/>
    </source>
</evidence>
<dbReference type="Proteomes" id="UP001139369">
    <property type="component" value="Unassembled WGS sequence"/>
</dbReference>
<comment type="caution">
    <text evidence="8">The sequence shown here is derived from an EMBL/GenBank/DDBJ whole genome shotgun (WGS) entry which is preliminary data.</text>
</comment>
<evidence type="ECO:0000256" key="6">
    <source>
        <dbReference type="SAM" id="Phobius"/>
    </source>
</evidence>
<evidence type="ECO:0000256" key="4">
    <source>
        <dbReference type="ARBA" id="ARBA00022989"/>
    </source>
</evidence>
<gene>
    <name evidence="8" type="ORF">MC378_01120</name>
</gene>
<evidence type="ECO:0000256" key="1">
    <source>
        <dbReference type="ARBA" id="ARBA00004651"/>
    </source>
</evidence>
<evidence type="ECO:0000256" key="3">
    <source>
        <dbReference type="ARBA" id="ARBA00022692"/>
    </source>
</evidence>
<keyword evidence="5 6" id="KW-0472">Membrane</keyword>